<dbReference type="Pfam" id="PF00583">
    <property type="entry name" value="Acetyltransf_1"/>
    <property type="match status" value="1"/>
</dbReference>
<dbReference type="Proteomes" id="UP001501692">
    <property type="component" value="Unassembled WGS sequence"/>
</dbReference>
<feature type="domain" description="N-acetyltransferase" evidence="1">
    <location>
        <begin position="13"/>
        <end position="156"/>
    </location>
</feature>
<dbReference type="InterPro" id="IPR016181">
    <property type="entry name" value="Acyl_CoA_acyltransferase"/>
</dbReference>
<dbReference type="RefSeq" id="WP_345165271.1">
    <property type="nucleotide sequence ID" value="NZ_BAABJK010000004.1"/>
</dbReference>
<accession>A0ABP9H7Y1</accession>
<gene>
    <name evidence="2" type="ORF">GCM10023315_10020</name>
</gene>
<evidence type="ECO:0000313" key="2">
    <source>
        <dbReference type="EMBL" id="GAA4963453.1"/>
    </source>
</evidence>
<sequence>MSENLLNNTNSEYSINIINSKETYPVRHPILRAGKPIESCVFDGDDFETTIHLGLFSKNKLIGISTFLEKNNSSFSETKQYQLRGMAILKEFQGKNLGNLILKEGESLLKKKDVEIVWCNAREVALNFYKRNNYKIIGNSFNIKDIGLHYTMFKML</sequence>
<comment type="caution">
    <text evidence="2">The sequence shown here is derived from an EMBL/GenBank/DDBJ whole genome shotgun (WGS) entry which is preliminary data.</text>
</comment>
<evidence type="ECO:0000313" key="3">
    <source>
        <dbReference type="Proteomes" id="UP001501692"/>
    </source>
</evidence>
<evidence type="ECO:0000259" key="1">
    <source>
        <dbReference type="PROSITE" id="PS51186"/>
    </source>
</evidence>
<dbReference type="Gene3D" id="3.40.630.30">
    <property type="match status" value="1"/>
</dbReference>
<dbReference type="SUPFAM" id="SSF55729">
    <property type="entry name" value="Acyl-CoA N-acyltransferases (Nat)"/>
    <property type="match status" value="1"/>
</dbReference>
<dbReference type="EMBL" id="BAABJK010000004">
    <property type="protein sequence ID" value="GAA4963453.1"/>
    <property type="molecule type" value="Genomic_DNA"/>
</dbReference>
<dbReference type="PROSITE" id="PS51186">
    <property type="entry name" value="GNAT"/>
    <property type="match status" value="1"/>
</dbReference>
<organism evidence="2 3">
    <name type="scientific">Algibacter aquimarinus</name>
    <dbReference type="NCBI Taxonomy" id="1136748"/>
    <lineage>
        <taxon>Bacteria</taxon>
        <taxon>Pseudomonadati</taxon>
        <taxon>Bacteroidota</taxon>
        <taxon>Flavobacteriia</taxon>
        <taxon>Flavobacteriales</taxon>
        <taxon>Flavobacteriaceae</taxon>
        <taxon>Algibacter</taxon>
    </lineage>
</organism>
<proteinExistence type="predicted"/>
<keyword evidence="3" id="KW-1185">Reference proteome</keyword>
<protein>
    <submittedName>
        <fullName evidence="2">GNAT family N-acetyltransferase</fullName>
    </submittedName>
</protein>
<name>A0ABP9H7Y1_9FLAO</name>
<reference evidence="3" key="1">
    <citation type="journal article" date="2019" name="Int. J. Syst. Evol. Microbiol.">
        <title>The Global Catalogue of Microorganisms (GCM) 10K type strain sequencing project: providing services to taxonomists for standard genome sequencing and annotation.</title>
        <authorList>
            <consortium name="The Broad Institute Genomics Platform"/>
            <consortium name="The Broad Institute Genome Sequencing Center for Infectious Disease"/>
            <person name="Wu L."/>
            <person name="Ma J."/>
        </authorList>
    </citation>
    <scope>NUCLEOTIDE SEQUENCE [LARGE SCALE GENOMIC DNA]</scope>
    <source>
        <strain evidence="3">JCM 18287</strain>
    </source>
</reference>
<dbReference type="InterPro" id="IPR000182">
    <property type="entry name" value="GNAT_dom"/>
</dbReference>